<evidence type="ECO:0000256" key="1">
    <source>
        <dbReference type="ARBA" id="ARBA00001974"/>
    </source>
</evidence>
<keyword evidence="9" id="KW-1185">Reference proteome</keyword>
<evidence type="ECO:0000256" key="5">
    <source>
        <dbReference type="ARBA" id="ARBA00022857"/>
    </source>
</evidence>
<dbReference type="InterPro" id="IPR020946">
    <property type="entry name" value="Flavin_mOase-like"/>
</dbReference>
<comment type="cofactor">
    <cofactor evidence="1">
        <name>FAD</name>
        <dbReference type="ChEBI" id="CHEBI:57692"/>
    </cofactor>
</comment>
<dbReference type="GO" id="GO:0050660">
    <property type="term" value="F:flavin adenine dinucleotide binding"/>
    <property type="evidence" value="ECO:0007669"/>
    <property type="project" value="InterPro"/>
</dbReference>
<dbReference type="GO" id="GO:0050661">
    <property type="term" value="F:NADP binding"/>
    <property type="evidence" value="ECO:0007669"/>
    <property type="project" value="InterPro"/>
</dbReference>
<reference evidence="8 9" key="1">
    <citation type="submission" date="2020-08" db="EMBL/GenBank/DDBJ databases">
        <title>Genomic Encyclopedia of Type Strains, Phase IV (KMG-IV): sequencing the most valuable type-strain genomes for metagenomic binning, comparative biology and taxonomic classification.</title>
        <authorList>
            <person name="Goeker M."/>
        </authorList>
    </citation>
    <scope>NUCLEOTIDE SEQUENCE [LARGE SCALE GENOMIC DNA]</scope>
    <source>
        <strain evidence="8 9">DSM 102850</strain>
    </source>
</reference>
<dbReference type="Proteomes" id="UP000563524">
    <property type="component" value="Unassembled WGS sequence"/>
</dbReference>
<evidence type="ECO:0000256" key="6">
    <source>
        <dbReference type="ARBA" id="ARBA00023002"/>
    </source>
</evidence>
<organism evidence="8 9">
    <name type="scientific">Parvularcula dongshanensis</name>
    <dbReference type="NCBI Taxonomy" id="1173995"/>
    <lineage>
        <taxon>Bacteria</taxon>
        <taxon>Pseudomonadati</taxon>
        <taxon>Pseudomonadota</taxon>
        <taxon>Alphaproteobacteria</taxon>
        <taxon>Parvularculales</taxon>
        <taxon>Parvularculaceae</taxon>
        <taxon>Parvularcula</taxon>
    </lineage>
</organism>
<dbReference type="PANTHER" id="PTHR43872:SF1">
    <property type="entry name" value="MONOOXYGENASE, PUTATIVE (AFU_ORTHOLOGUE AFUA_8G02570)-RELATED"/>
    <property type="match status" value="1"/>
</dbReference>
<dbReference type="FunFam" id="3.50.50.60:FF:000228">
    <property type="entry name" value="FAD-containing monooxygenase EthA"/>
    <property type="match status" value="1"/>
</dbReference>
<dbReference type="EMBL" id="JACHOB010000002">
    <property type="protein sequence ID" value="MBB4658994.1"/>
    <property type="molecule type" value="Genomic_DNA"/>
</dbReference>
<dbReference type="Pfam" id="PF13450">
    <property type="entry name" value="NAD_binding_8"/>
    <property type="match status" value="1"/>
</dbReference>
<dbReference type="Gene3D" id="3.50.50.60">
    <property type="entry name" value="FAD/NAD(P)-binding domain"/>
    <property type="match status" value="1"/>
</dbReference>
<proteinExistence type="inferred from homology"/>
<evidence type="ECO:0000313" key="8">
    <source>
        <dbReference type="EMBL" id="MBB4658994.1"/>
    </source>
</evidence>
<dbReference type="InterPro" id="IPR036188">
    <property type="entry name" value="FAD/NAD-bd_sf"/>
</dbReference>
<protein>
    <submittedName>
        <fullName evidence="8">Cation diffusion facilitator CzcD-associated flavoprotein CzcO</fullName>
    </submittedName>
</protein>
<dbReference type="PRINTS" id="PR00411">
    <property type="entry name" value="PNDRDTASEI"/>
</dbReference>
<evidence type="ECO:0000256" key="3">
    <source>
        <dbReference type="ARBA" id="ARBA00022630"/>
    </source>
</evidence>
<dbReference type="SUPFAM" id="SSF51905">
    <property type="entry name" value="FAD/NAD(P)-binding domain"/>
    <property type="match status" value="2"/>
</dbReference>
<accession>A0A840I467</accession>
<dbReference type="AlphaFoldDB" id="A0A840I467"/>
<sequence length="490" mass="54273">MSEHFDVLIIGAGLSGIGAAYHVQDKLPGLTYAILEGRERMGGTWDLFRYPGVRSDSDMYTLGYPFRPWMGDEAITSGASILAYIEETAKAYGIDEKIRYETRVRRVSWSSGDALWTVEADTPGGPVTLTCRYLLSCCGYYDYEGGYTPDFPGAEDFGGEIVHPQDWHDGVETEGKRIVVIGSGATAVTLVPALTQTAAHVTMLQRTPTYVASRPAKDELSAIARRFLPGPLAHGVLRAKNVLMSIYIYQLSRKKPQKLRRYLIDEAQKRLGDEVQADPHFAPPYDPWDQRLCLVPDDDLFEALRGGSASIVTDQIERFDEAGILLESGQHLDADLVVSATGLKLLPFGGIEIVLDGAPLDLASTYNYKGMMFSGVPNFAACFGYTNASWTLKIDLTARAFCRLIRAAMRRGADSFVPRFDGEPPAPQPLLDFASGYVQRDIHRFPRQGPQRPWRNHQNYVADALDIGLGRIDDGVMRFERARKTEESAA</sequence>
<dbReference type="PANTHER" id="PTHR43872">
    <property type="entry name" value="MONOOXYGENASE, PUTATIVE (AFU_ORTHOLOGUE AFUA_8G02570)-RELATED"/>
    <property type="match status" value="1"/>
</dbReference>
<evidence type="ECO:0000256" key="4">
    <source>
        <dbReference type="ARBA" id="ARBA00022827"/>
    </source>
</evidence>
<keyword evidence="3" id="KW-0285">Flavoprotein</keyword>
<keyword evidence="4" id="KW-0274">FAD</keyword>
<name>A0A840I467_9PROT</name>
<keyword evidence="6" id="KW-0560">Oxidoreductase</keyword>
<evidence type="ECO:0000256" key="2">
    <source>
        <dbReference type="ARBA" id="ARBA00010139"/>
    </source>
</evidence>
<evidence type="ECO:0000256" key="7">
    <source>
        <dbReference type="ARBA" id="ARBA00023033"/>
    </source>
</evidence>
<dbReference type="GO" id="GO:0004499">
    <property type="term" value="F:N,N-dimethylaniline monooxygenase activity"/>
    <property type="evidence" value="ECO:0007669"/>
    <property type="project" value="InterPro"/>
</dbReference>
<keyword evidence="5" id="KW-0521">NADP</keyword>
<dbReference type="Pfam" id="PF00743">
    <property type="entry name" value="FMO-like"/>
    <property type="match status" value="1"/>
</dbReference>
<gene>
    <name evidence="8" type="ORF">GGQ59_001508</name>
</gene>
<keyword evidence="7" id="KW-0503">Monooxygenase</keyword>
<comment type="similarity">
    <text evidence="2">Belongs to the FAD-binding monooxygenase family.</text>
</comment>
<evidence type="ECO:0000313" key="9">
    <source>
        <dbReference type="Proteomes" id="UP000563524"/>
    </source>
</evidence>
<comment type="caution">
    <text evidence="8">The sequence shown here is derived from an EMBL/GenBank/DDBJ whole genome shotgun (WGS) entry which is preliminary data.</text>
</comment>
<dbReference type="InterPro" id="IPR051820">
    <property type="entry name" value="FAD-binding_MO"/>
</dbReference>